<feature type="domain" description="Molybdopterin oxidoreductase" evidence="10">
    <location>
        <begin position="118"/>
        <end position="499"/>
    </location>
</feature>
<evidence type="ECO:0000256" key="9">
    <source>
        <dbReference type="ARBA" id="ARBA00023014"/>
    </source>
</evidence>
<evidence type="ECO:0000256" key="8">
    <source>
        <dbReference type="ARBA" id="ARBA00023004"/>
    </source>
</evidence>
<keyword evidence="8" id="KW-0408">Iron</keyword>
<dbReference type="InterPro" id="IPR037951">
    <property type="entry name" value="MopB_CT_YdeP"/>
</dbReference>
<dbReference type="InterPro" id="IPR010046">
    <property type="entry name" value="Mopterin_OxRdtse_a_bac"/>
</dbReference>
<dbReference type="Gene3D" id="3.40.50.740">
    <property type="match status" value="1"/>
</dbReference>
<dbReference type="Pfam" id="PF00384">
    <property type="entry name" value="Molybdopterin"/>
    <property type="match status" value="1"/>
</dbReference>
<name>A0A1H5AUM6_9PSED</name>
<dbReference type="InterPro" id="IPR006656">
    <property type="entry name" value="Mopterin_OxRdtase"/>
</dbReference>
<dbReference type="GO" id="GO:0016020">
    <property type="term" value="C:membrane"/>
    <property type="evidence" value="ECO:0007669"/>
    <property type="project" value="TreeGrafter"/>
</dbReference>
<evidence type="ECO:0000259" key="10">
    <source>
        <dbReference type="Pfam" id="PF00384"/>
    </source>
</evidence>
<dbReference type="EMBL" id="FNUA01000001">
    <property type="protein sequence ID" value="SED45895.1"/>
    <property type="molecule type" value="Genomic_DNA"/>
</dbReference>
<dbReference type="GO" id="GO:0008863">
    <property type="term" value="F:formate dehydrogenase (NAD+) activity"/>
    <property type="evidence" value="ECO:0007669"/>
    <property type="project" value="InterPro"/>
</dbReference>
<dbReference type="InterPro" id="IPR009010">
    <property type="entry name" value="Asp_de-COase-like_dom_sf"/>
</dbReference>
<organism evidence="11 12">
    <name type="scientific">Pseudomonas palleroniana</name>
    <dbReference type="NCBI Taxonomy" id="191390"/>
    <lineage>
        <taxon>Bacteria</taxon>
        <taxon>Pseudomonadati</taxon>
        <taxon>Pseudomonadota</taxon>
        <taxon>Gammaproteobacteria</taxon>
        <taxon>Pseudomonadales</taxon>
        <taxon>Pseudomonadaceae</taxon>
        <taxon>Pseudomonas</taxon>
    </lineage>
</organism>
<evidence type="ECO:0000256" key="6">
    <source>
        <dbReference type="ARBA" id="ARBA00022723"/>
    </source>
</evidence>
<sequence>MREVLEKIMSEVERYKPYKGAAAGWGALIAVTKNWLGSENAFKNIRAMLKTNQNGGFDCPGCAWGESPENGMVKFCENGAKAVNWEATGRLVNPAFFNKYTVSSLAAQSDYWLEYQGRLTHPMRYDDSLDRYVETTWDDAFALIAKHLKELESPDQAEFYTSGRASNEAAYLYQLFVRAYGTNNFPDCSNMCHEASGLGMDDSVGVGKGTVTFEDLGEADAIFVIGQNPGTNHPRMLEPLREAVKRGAQVICFNPLKERGLERFQHPQHPLEMLTNGSEPTSSAYFRPALGGDMAAFRGIAKFLLKWEREALENNGEAVFDRAFIAEHTSGLNSYLEQVDATSWEHIVEQSGLSLEEIELAARMYRRAKRVIMCWAMGVTQHKHSVVTVQEIINVQLLRGNIGRPGAGLSPVRGHSNVQGDRTMGINELAPPELINALEARFNFQVPRRHGHNTVMAIAAMEEGRSKVFIGLGGNFAQATPDSPRTHEALRNCDLTVHISTKLNRSHLVTGREALILPCLGRTDIDMQEEGPQGVTVEDTFSMVHISHGQLKPKSSLMRSEPAIIAGIANATLGKHPIDWLWAVADYSRIRDLIADTIPGFKDFNKKLLHPGGFHLGNNAAQRIWKTASGKAQFASSVLPAHLVSEGVRDLDVKPDLILQTMRSHDQYNTTLYGLDDRYRGVYGMRDVVFVNEQDIRKLGYEPGQKVDMVSLWGDGLERRVSGFTLIAYDIPPGQAAAYYPETNPLVPLESYGDRTYTPTSKFIAIRLEPAPASNLIQSIGA</sequence>
<evidence type="ECO:0000313" key="11">
    <source>
        <dbReference type="EMBL" id="SED45895.1"/>
    </source>
</evidence>
<protein>
    <submittedName>
        <fullName evidence="11">Oxidoreductase alpha (Molybdopterin) subunit</fullName>
    </submittedName>
</protein>
<evidence type="ECO:0000256" key="2">
    <source>
        <dbReference type="ARBA" id="ARBA00001966"/>
    </source>
</evidence>
<dbReference type="CDD" id="cd02787">
    <property type="entry name" value="MopB_CT_ydeP"/>
    <property type="match status" value="1"/>
</dbReference>
<keyword evidence="5" id="KW-0500">Molybdenum</keyword>
<dbReference type="SUPFAM" id="SSF50692">
    <property type="entry name" value="ADC-like"/>
    <property type="match status" value="1"/>
</dbReference>
<comment type="cofactor">
    <cofactor evidence="1">
        <name>Mo-bis(molybdopterin guanine dinucleotide)</name>
        <dbReference type="ChEBI" id="CHEBI:60539"/>
    </cofactor>
</comment>
<evidence type="ECO:0000313" key="12">
    <source>
        <dbReference type="Proteomes" id="UP000199129"/>
    </source>
</evidence>
<dbReference type="SUPFAM" id="SSF53706">
    <property type="entry name" value="Formate dehydrogenase/DMSO reductase, domains 1-3"/>
    <property type="match status" value="1"/>
</dbReference>
<keyword evidence="4" id="KW-0004">4Fe-4S</keyword>
<comment type="similarity">
    <text evidence="3">Belongs to the prokaryotic molybdopterin-containing oxidoreductase family.</text>
</comment>
<dbReference type="PIRSF" id="PIRSF000144">
    <property type="entry name" value="CbbBc"/>
    <property type="match status" value="1"/>
</dbReference>
<dbReference type="GO" id="GO:0030151">
    <property type="term" value="F:molybdenum ion binding"/>
    <property type="evidence" value="ECO:0007669"/>
    <property type="project" value="InterPro"/>
</dbReference>
<dbReference type="Proteomes" id="UP000199129">
    <property type="component" value="Unassembled WGS sequence"/>
</dbReference>
<dbReference type="CDD" id="cd02767">
    <property type="entry name" value="MopB_ydeP"/>
    <property type="match status" value="1"/>
</dbReference>
<dbReference type="InterPro" id="IPR050123">
    <property type="entry name" value="Prok_molybdopt-oxidoreductase"/>
</dbReference>
<gene>
    <name evidence="11" type="ORF">SAMN04490198_0247</name>
</gene>
<keyword evidence="6" id="KW-0479">Metal-binding</keyword>
<dbReference type="AlphaFoldDB" id="A0A1H5AUM6"/>
<dbReference type="PANTHER" id="PTHR43105:SF4">
    <property type="entry name" value="PROTEIN YDEP"/>
    <property type="match status" value="1"/>
</dbReference>
<evidence type="ECO:0000256" key="3">
    <source>
        <dbReference type="ARBA" id="ARBA00010312"/>
    </source>
</evidence>
<proteinExistence type="inferred from homology"/>
<evidence type="ECO:0000256" key="5">
    <source>
        <dbReference type="ARBA" id="ARBA00022505"/>
    </source>
</evidence>
<accession>A0A1H5AUM6</accession>
<comment type="cofactor">
    <cofactor evidence="2">
        <name>[4Fe-4S] cluster</name>
        <dbReference type="ChEBI" id="CHEBI:49883"/>
    </cofactor>
</comment>
<evidence type="ECO:0000256" key="4">
    <source>
        <dbReference type="ARBA" id="ARBA00022485"/>
    </source>
</evidence>
<dbReference type="NCBIfam" id="TIGR01701">
    <property type="entry name" value="Fdhalpha-like"/>
    <property type="match status" value="1"/>
</dbReference>
<reference evidence="11 12" key="1">
    <citation type="submission" date="2016-10" db="EMBL/GenBank/DDBJ databases">
        <authorList>
            <person name="de Groot N.N."/>
        </authorList>
    </citation>
    <scope>NUCLEOTIDE SEQUENCE [LARGE SCALE GENOMIC DNA]</scope>
    <source>
        <strain evidence="11 12">BS3265</strain>
    </source>
</reference>
<dbReference type="GO" id="GO:0051539">
    <property type="term" value="F:4 iron, 4 sulfur cluster binding"/>
    <property type="evidence" value="ECO:0007669"/>
    <property type="project" value="UniProtKB-KW"/>
</dbReference>
<evidence type="ECO:0000256" key="7">
    <source>
        <dbReference type="ARBA" id="ARBA00023002"/>
    </source>
</evidence>
<keyword evidence="9" id="KW-0411">Iron-sulfur</keyword>
<dbReference type="PANTHER" id="PTHR43105">
    <property type="entry name" value="RESPIRATORY NITRATE REDUCTASE"/>
    <property type="match status" value="1"/>
</dbReference>
<dbReference type="InterPro" id="IPR041953">
    <property type="entry name" value="YdeP_MopB"/>
</dbReference>
<evidence type="ECO:0000256" key="1">
    <source>
        <dbReference type="ARBA" id="ARBA00001942"/>
    </source>
</evidence>
<keyword evidence="7" id="KW-0560">Oxidoreductase</keyword>
<dbReference type="Gene3D" id="3.40.228.10">
    <property type="entry name" value="Dimethylsulfoxide Reductase, domain 2"/>
    <property type="match status" value="1"/>
</dbReference>